<accession>A0A2S4N4L6</accession>
<dbReference type="Proteomes" id="UP000237056">
    <property type="component" value="Unassembled WGS sequence"/>
</dbReference>
<dbReference type="EMBL" id="PQNY01000031">
    <property type="protein sequence ID" value="POS00682.1"/>
    <property type="molecule type" value="Genomic_DNA"/>
</dbReference>
<dbReference type="RefSeq" id="WP_103727101.1">
    <property type="nucleotide sequence ID" value="NZ_PQNY01000031.1"/>
</dbReference>
<protein>
    <submittedName>
        <fullName evidence="2">Uncharacterized protein</fullName>
    </submittedName>
</protein>
<dbReference type="OrthoDB" id="3668964at2"/>
<gene>
    <name evidence="2" type="ORF">Q361_1313</name>
</gene>
<reference evidence="2 3" key="1">
    <citation type="submission" date="2018-01" db="EMBL/GenBank/DDBJ databases">
        <title>Genomic Encyclopedia of Type Strains, Phase I: the one thousand microbial genomes (KMG-I) project.</title>
        <authorList>
            <person name="Goeker M."/>
        </authorList>
    </citation>
    <scope>NUCLEOTIDE SEQUENCE [LARGE SCALE GENOMIC DNA]</scope>
    <source>
        <strain evidence="2 3">DSM 17960</strain>
    </source>
</reference>
<sequence>MKKIVALVLILVCGSAFAQTKKDTLELLNFEYRWYNISPCGCYTFPKKDSVYTKKDTIKQHLILFNNRTKLFKKKKPLG</sequence>
<keyword evidence="3" id="KW-1185">Reference proteome</keyword>
<feature type="signal peptide" evidence="1">
    <location>
        <begin position="1"/>
        <end position="18"/>
    </location>
</feature>
<evidence type="ECO:0000313" key="3">
    <source>
        <dbReference type="Proteomes" id="UP000237056"/>
    </source>
</evidence>
<organism evidence="2 3">
    <name type="scientific">Flavobacterium croceum DSM 17960</name>
    <dbReference type="NCBI Taxonomy" id="1121886"/>
    <lineage>
        <taxon>Bacteria</taxon>
        <taxon>Pseudomonadati</taxon>
        <taxon>Bacteroidota</taxon>
        <taxon>Flavobacteriia</taxon>
        <taxon>Flavobacteriales</taxon>
        <taxon>Flavobacteriaceae</taxon>
        <taxon>Flavobacterium</taxon>
    </lineage>
</organism>
<evidence type="ECO:0000313" key="2">
    <source>
        <dbReference type="EMBL" id="POS00682.1"/>
    </source>
</evidence>
<keyword evidence="1" id="KW-0732">Signal</keyword>
<proteinExistence type="predicted"/>
<dbReference type="AlphaFoldDB" id="A0A2S4N4L6"/>
<feature type="chain" id="PRO_5015678992" evidence="1">
    <location>
        <begin position="19"/>
        <end position="79"/>
    </location>
</feature>
<evidence type="ECO:0000256" key="1">
    <source>
        <dbReference type="SAM" id="SignalP"/>
    </source>
</evidence>
<name>A0A2S4N4L6_9FLAO</name>
<comment type="caution">
    <text evidence="2">The sequence shown here is derived from an EMBL/GenBank/DDBJ whole genome shotgun (WGS) entry which is preliminary data.</text>
</comment>